<sequence>MADMTSILSSSPSSPYSLSSPFAVVYQPSRFAYVVSHVLRQVLISSCGPFNTPVDLSLGIKFIGDSFGKGPVACFGVDPRLWSQGERQRSSHVGAIRCRRW</sequence>
<protein>
    <submittedName>
        <fullName evidence="1">Uncharacterized protein</fullName>
    </submittedName>
</protein>
<dbReference type="AlphaFoldDB" id="A0A0C3B893"/>
<accession>A0A0C3B893</accession>
<reference evidence="2" key="2">
    <citation type="submission" date="2015-01" db="EMBL/GenBank/DDBJ databases">
        <title>Evolutionary Origins and Diversification of the Mycorrhizal Mutualists.</title>
        <authorList>
            <consortium name="DOE Joint Genome Institute"/>
            <consortium name="Mycorrhizal Genomics Consortium"/>
            <person name="Kohler A."/>
            <person name="Kuo A."/>
            <person name="Nagy L.G."/>
            <person name="Floudas D."/>
            <person name="Copeland A."/>
            <person name="Barry K.W."/>
            <person name="Cichocki N."/>
            <person name="Veneault-Fourrey C."/>
            <person name="LaButti K."/>
            <person name="Lindquist E.A."/>
            <person name="Lipzen A."/>
            <person name="Lundell T."/>
            <person name="Morin E."/>
            <person name="Murat C."/>
            <person name="Riley R."/>
            <person name="Ohm R."/>
            <person name="Sun H."/>
            <person name="Tunlid A."/>
            <person name="Henrissat B."/>
            <person name="Grigoriev I.V."/>
            <person name="Hibbett D.S."/>
            <person name="Martin F."/>
        </authorList>
    </citation>
    <scope>NUCLEOTIDE SEQUENCE [LARGE SCALE GENOMIC DNA]</scope>
    <source>
        <strain evidence="2">MAFF 305830</strain>
    </source>
</reference>
<name>A0A0C3B893_SERVB</name>
<reference evidence="1 2" key="1">
    <citation type="submission" date="2014-04" db="EMBL/GenBank/DDBJ databases">
        <authorList>
            <consortium name="DOE Joint Genome Institute"/>
            <person name="Kuo A."/>
            <person name="Zuccaro A."/>
            <person name="Kohler A."/>
            <person name="Nagy L.G."/>
            <person name="Floudas D."/>
            <person name="Copeland A."/>
            <person name="Barry K.W."/>
            <person name="Cichocki N."/>
            <person name="Veneault-Fourrey C."/>
            <person name="LaButti K."/>
            <person name="Lindquist E.A."/>
            <person name="Lipzen A."/>
            <person name="Lundell T."/>
            <person name="Morin E."/>
            <person name="Murat C."/>
            <person name="Sun H."/>
            <person name="Tunlid A."/>
            <person name="Henrissat B."/>
            <person name="Grigoriev I.V."/>
            <person name="Hibbett D.S."/>
            <person name="Martin F."/>
            <person name="Nordberg H.P."/>
            <person name="Cantor M.N."/>
            <person name="Hua S.X."/>
        </authorList>
    </citation>
    <scope>NUCLEOTIDE SEQUENCE [LARGE SCALE GENOMIC DNA]</scope>
    <source>
        <strain evidence="1 2">MAFF 305830</strain>
    </source>
</reference>
<dbReference type="EMBL" id="KN824293">
    <property type="protein sequence ID" value="KIM28364.1"/>
    <property type="molecule type" value="Genomic_DNA"/>
</dbReference>
<gene>
    <name evidence="1" type="ORF">M408DRAFT_23754</name>
</gene>
<dbReference type="Proteomes" id="UP000054097">
    <property type="component" value="Unassembled WGS sequence"/>
</dbReference>
<keyword evidence="2" id="KW-1185">Reference proteome</keyword>
<evidence type="ECO:0000313" key="1">
    <source>
        <dbReference type="EMBL" id="KIM28364.1"/>
    </source>
</evidence>
<evidence type="ECO:0000313" key="2">
    <source>
        <dbReference type="Proteomes" id="UP000054097"/>
    </source>
</evidence>
<organism evidence="1 2">
    <name type="scientific">Serendipita vermifera MAFF 305830</name>
    <dbReference type="NCBI Taxonomy" id="933852"/>
    <lineage>
        <taxon>Eukaryota</taxon>
        <taxon>Fungi</taxon>
        <taxon>Dikarya</taxon>
        <taxon>Basidiomycota</taxon>
        <taxon>Agaricomycotina</taxon>
        <taxon>Agaricomycetes</taxon>
        <taxon>Sebacinales</taxon>
        <taxon>Serendipitaceae</taxon>
        <taxon>Serendipita</taxon>
    </lineage>
</organism>
<dbReference type="HOGENOM" id="CLU_2293423_0_0_1"/>
<proteinExistence type="predicted"/>